<protein>
    <submittedName>
        <fullName evidence="2">Uncharacterized protein</fullName>
    </submittedName>
</protein>
<evidence type="ECO:0000256" key="1">
    <source>
        <dbReference type="SAM" id="MobiDB-lite"/>
    </source>
</evidence>
<comment type="caution">
    <text evidence="2">The sequence shown here is derived from an EMBL/GenBank/DDBJ whole genome shotgun (WGS) entry which is preliminary data.</text>
</comment>
<dbReference type="Proteomes" id="UP001275084">
    <property type="component" value="Unassembled WGS sequence"/>
</dbReference>
<feature type="region of interest" description="Disordered" evidence="1">
    <location>
        <begin position="1"/>
        <end position="74"/>
    </location>
</feature>
<name>A0AAJ0MAZ7_9PEZI</name>
<evidence type="ECO:0000313" key="3">
    <source>
        <dbReference type="Proteomes" id="UP001275084"/>
    </source>
</evidence>
<organism evidence="2 3">
    <name type="scientific">Lasiosphaeria hispida</name>
    <dbReference type="NCBI Taxonomy" id="260671"/>
    <lineage>
        <taxon>Eukaryota</taxon>
        <taxon>Fungi</taxon>
        <taxon>Dikarya</taxon>
        <taxon>Ascomycota</taxon>
        <taxon>Pezizomycotina</taxon>
        <taxon>Sordariomycetes</taxon>
        <taxon>Sordariomycetidae</taxon>
        <taxon>Sordariales</taxon>
        <taxon>Lasiosphaeriaceae</taxon>
        <taxon>Lasiosphaeria</taxon>
    </lineage>
</organism>
<gene>
    <name evidence="2" type="ORF">B0T25DRAFT_282326</name>
</gene>
<dbReference type="AlphaFoldDB" id="A0AAJ0MAZ7"/>
<keyword evidence="3" id="KW-1185">Reference proteome</keyword>
<sequence length="256" mass="28681">MVNWPRVPWFGPQENDGGSRSRLRDFPGPVRVSSRPGDDFWDAEPEETPAPNPPAKTAGGDQSTAAPDQNPSPEFQYDQALAAEAPKRWCPEIDPNSADFAAILEDFGSMLADPSLTICDILEGTFAPHERALLLPTDRRQNPALYAIQKENRARYAELLDSERFGDEWKKTADLAFKLTLAYFGLPVAPLRADFSQQFPRFGDESDVEGEVLEAGDDDAPEGGRLRFLNCYKFRSYEHDVLRGMLWPKIGVICCW</sequence>
<reference evidence="2" key="1">
    <citation type="journal article" date="2023" name="Mol. Phylogenet. Evol.">
        <title>Genome-scale phylogeny and comparative genomics of the fungal order Sordariales.</title>
        <authorList>
            <person name="Hensen N."/>
            <person name="Bonometti L."/>
            <person name="Westerberg I."/>
            <person name="Brannstrom I.O."/>
            <person name="Guillou S."/>
            <person name="Cros-Aarteil S."/>
            <person name="Calhoun S."/>
            <person name="Haridas S."/>
            <person name="Kuo A."/>
            <person name="Mondo S."/>
            <person name="Pangilinan J."/>
            <person name="Riley R."/>
            <person name="LaButti K."/>
            <person name="Andreopoulos B."/>
            <person name="Lipzen A."/>
            <person name="Chen C."/>
            <person name="Yan M."/>
            <person name="Daum C."/>
            <person name="Ng V."/>
            <person name="Clum A."/>
            <person name="Steindorff A."/>
            <person name="Ohm R.A."/>
            <person name="Martin F."/>
            <person name="Silar P."/>
            <person name="Natvig D.O."/>
            <person name="Lalanne C."/>
            <person name="Gautier V."/>
            <person name="Ament-Velasquez S.L."/>
            <person name="Kruys A."/>
            <person name="Hutchinson M.I."/>
            <person name="Powell A.J."/>
            <person name="Barry K."/>
            <person name="Miller A.N."/>
            <person name="Grigoriev I.V."/>
            <person name="Debuchy R."/>
            <person name="Gladieux P."/>
            <person name="Hiltunen Thoren M."/>
            <person name="Johannesson H."/>
        </authorList>
    </citation>
    <scope>NUCLEOTIDE SEQUENCE</scope>
    <source>
        <strain evidence="2">CBS 955.72</strain>
    </source>
</reference>
<evidence type="ECO:0000313" key="2">
    <source>
        <dbReference type="EMBL" id="KAK3346622.1"/>
    </source>
</evidence>
<dbReference type="EMBL" id="JAUIQD010000006">
    <property type="protein sequence ID" value="KAK3346622.1"/>
    <property type="molecule type" value="Genomic_DNA"/>
</dbReference>
<feature type="compositionally biased region" description="Polar residues" evidence="1">
    <location>
        <begin position="60"/>
        <end position="73"/>
    </location>
</feature>
<proteinExistence type="predicted"/>
<reference evidence="2" key="2">
    <citation type="submission" date="2023-06" db="EMBL/GenBank/DDBJ databases">
        <authorList>
            <consortium name="Lawrence Berkeley National Laboratory"/>
            <person name="Haridas S."/>
            <person name="Hensen N."/>
            <person name="Bonometti L."/>
            <person name="Westerberg I."/>
            <person name="Brannstrom I.O."/>
            <person name="Guillou S."/>
            <person name="Cros-Aarteil S."/>
            <person name="Calhoun S."/>
            <person name="Kuo A."/>
            <person name="Mondo S."/>
            <person name="Pangilinan J."/>
            <person name="Riley R."/>
            <person name="Labutti K."/>
            <person name="Andreopoulos B."/>
            <person name="Lipzen A."/>
            <person name="Chen C."/>
            <person name="Yanf M."/>
            <person name="Daum C."/>
            <person name="Ng V."/>
            <person name="Clum A."/>
            <person name="Steindorff A."/>
            <person name="Ohm R."/>
            <person name="Martin F."/>
            <person name="Silar P."/>
            <person name="Natvig D."/>
            <person name="Lalanne C."/>
            <person name="Gautier V."/>
            <person name="Ament-Velasquez S.L."/>
            <person name="Kruys A."/>
            <person name="Hutchinson M.I."/>
            <person name="Powell A.J."/>
            <person name="Barry K."/>
            <person name="Miller A.N."/>
            <person name="Grigoriev I.V."/>
            <person name="Debuchy R."/>
            <person name="Gladieux P."/>
            <person name="Thoren M.H."/>
            <person name="Johannesson H."/>
        </authorList>
    </citation>
    <scope>NUCLEOTIDE SEQUENCE</scope>
    <source>
        <strain evidence="2">CBS 955.72</strain>
    </source>
</reference>
<accession>A0AAJ0MAZ7</accession>